<organism evidence="8 9">
    <name type="scientific">Basidiobolus ranarum</name>
    <dbReference type="NCBI Taxonomy" id="34480"/>
    <lineage>
        <taxon>Eukaryota</taxon>
        <taxon>Fungi</taxon>
        <taxon>Fungi incertae sedis</taxon>
        <taxon>Zoopagomycota</taxon>
        <taxon>Entomophthoromycotina</taxon>
        <taxon>Basidiobolomycetes</taxon>
        <taxon>Basidiobolales</taxon>
        <taxon>Basidiobolaceae</taxon>
        <taxon>Basidiobolus</taxon>
    </lineage>
</organism>
<keyword evidence="9" id="KW-1185">Reference proteome</keyword>
<dbReference type="Proteomes" id="UP001479436">
    <property type="component" value="Unassembled WGS sequence"/>
</dbReference>
<sequence>MRYSRLYLVIFVLCSLLSLTHSAVAPGVTTSHAASPSATKTSQNAHSTNGTPSAQEHDSTANKDKNETADAEHGAEAEEGNHRFSDFAPHGSIFFYLLTTITATLNICCSSAVIYTSYTDYQELKYKNIHMRKKPHLSSSIRFPFYIAMLDLFLGLVTLFMVSDTMYFDELPSTNVCAFIGGIMYLGILVEMTVVGTVAVVTYLQLALKINIYLGRWDWKVWVACVLSCLIIAIIGIVTKGFGPDMYWCLVNEHTEAGHVFLKLFLGIHYAVLFIVLVCYLGVLFNMVYRPTSHHGHNETQEHGKIKRTITVGVQRTLTMRQAVHHHQKHTEHLGMALFLHVFHFTPAIIHMILQLKNYHRAWVYVLAAAFIQLGGVLNGFEVFMHRKRPHARERYQNLPEEYPVDELPHHPQH</sequence>
<dbReference type="Gene3D" id="1.20.1070.10">
    <property type="entry name" value="Rhodopsin 7-helix transmembrane proteins"/>
    <property type="match status" value="1"/>
</dbReference>
<evidence type="ECO:0008006" key="10">
    <source>
        <dbReference type="Google" id="ProtNLM"/>
    </source>
</evidence>
<accession>A0ABR2WX44</accession>
<comment type="subcellular location">
    <subcellularLocation>
        <location evidence="1">Membrane</location>
        <topology evidence="1">Multi-pass membrane protein</topology>
    </subcellularLocation>
</comment>
<keyword evidence="3 6" id="KW-1133">Transmembrane helix</keyword>
<dbReference type="SUPFAM" id="SSF81321">
    <property type="entry name" value="Family A G protein-coupled receptor-like"/>
    <property type="match status" value="1"/>
</dbReference>
<feature type="compositionally biased region" description="Polar residues" evidence="5">
    <location>
        <begin position="30"/>
        <end position="54"/>
    </location>
</feature>
<feature type="transmembrane region" description="Helical" evidence="6">
    <location>
        <begin position="268"/>
        <end position="289"/>
    </location>
</feature>
<dbReference type="PANTHER" id="PTHR23112:SF0">
    <property type="entry name" value="TRANSMEMBRANE PROTEIN 116"/>
    <property type="match status" value="1"/>
</dbReference>
<feature type="chain" id="PRO_5045987866" description="G-protein coupled receptors family 1 profile domain-containing protein" evidence="7">
    <location>
        <begin position="23"/>
        <end position="414"/>
    </location>
</feature>
<name>A0ABR2WX44_9FUNG</name>
<dbReference type="PANTHER" id="PTHR23112">
    <property type="entry name" value="G PROTEIN-COUPLED RECEPTOR 157-RELATED"/>
    <property type="match status" value="1"/>
</dbReference>
<feature type="transmembrane region" description="Helical" evidence="6">
    <location>
        <begin position="219"/>
        <end position="238"/>
    </location>
</feature>
<feature type="transmembrane region" description="Helical" evidence="6">
    <location>
        <begin position="139"/>
        <end position="162"/>
    </location>
</feature>
<evidence type="ECO:0000256" key="4">
    <source>
        <dbReference type="ARBA" id="ARBA00023136"/>
    </source>
</evidence>
<evidence type="ECO:0000256" key="3">
    <source>
        <dbReference type="ARBA" id="ARBA00022989"/>
    </source>
</evidence>
<comment type="caution">
    <text evidence="8">The sequence shown here is derived from an EMBL/GenBank/DDBJ whole genome shotgun (WGS) entry which is preliminary data.</text>
</comment>
<keyword evidence="7" id="KW-0732">Signal</keyword>
<feature type="transmembrane region" description="Helical" evidence="6">
    <location>
        <begin position="362"/>
        <end position="385"/>
    </location>
</feature>
<proteinExistence type="predicted"/>
<feature type="transmembrane region" description="Helical" evidence="6">
    <location>
        <begin position="182"/>
        <end position="207"/>
    </location>
</feature>
<gene>
    <name evidence="8" type="ORF">K7432_005113</name>
</gene>
<feature type="signal peptide" evidence="7">
    <location>
        <begin position="1"/>
        <end position="22"/>
    </location>
</feature>
<keyword evidence="4 6" id="KW-0472">Membrane</keyword>
<feature type="transmembrane region" description="Helical" evidence="6">
    <location>
        <begin position="93"/>
        <end position="118"/>
    </location>
</feature>
<evidence type="ECO:0000256" key="2">
    <source>
        <dbReference type="ARBA" id="ARBA00022692"/>
    </source>
</evidence>
<evidence type="ECO:0000313" key="9">
    <source>
        <dbReference type="Proteomes" id="UP001479436"/>
    </source>
</evidence>
<keyword evidence="2 6" id="KW-0812">Transmembrane</keyword>
<evidence type="ECO:0000256" key="6">
    <source>
        <dbReference type="SAM" id="Phobius"/>
    </source>
</evidence>
<evidence type="ECO:0000256" key="7">
    <source>
        <dbReference type="SAM" id="SignalP"/>
    </source>
</evidence>
<protein>
    <recommendedName>
        <fullName evidence="10">G-protein coupled receptors family 1 profile domain-containing protein</fullName>
    </recommendedName>
</protein>
<feature type="region of interest" description="Disordered" evidence="5">
    <location>
        <begin position="30"/>
        <end position="76"/>
    </location>
</feature>
<feature type="compositionally biased region" description="Basic and acidic residues" evidence="5">
    <location>
        <begin position="55"/>
        <end position="76"/>
    </location>
</feature>
<reference evidence="8 9" key="1">
    <citation type="submission" date="2023-04" db="EMBL/GenBank/DDBJ databases">
        <title>Genome of Basidiobolus ranarum AG-B5.</title>
        <authorList>
            <person name="Stajich J.E."/>
            <person name="Carter-House D."/>
            <person name="Gryganskyi A."/>
        </authorList>
    </citation>
    <scope>NUCLEOTIDE SEQUENCE [LARGE SCALE GENOMIC DNA]</scope>
    <source>
        <strain evidence="8 9">AG-B5</strain>
    </source>
</reference>
<feature type="transmembrane region" description="Helical" evidence="6">
    <location>
        <begin position="334"/>
        <end position="356"/>
    </location>
</feature>
<evidence type="ECO:0000256" key="1">
    <source>
        <dbReference type="ARBA" id="ARBA00004141"/>
    </source>
</evidence>
<evidence type="ECO:0000313" key="8">
    <source>
        <dbReference type="EMBL" id="KAK9766066.1"/>
    </source>
</evidence>
<evidence type="ECO:0000256" key="5">
    <source>
        <dbReference type="SAM" id="MobiDB-lite"/>
    </source>
</evidence>
<dbReference type="EMBL" id="JASJQH010000193">
    <property type="protein sequence ID" value="KAK9766066.1"/>
    <property type="molecule type" value="Genomic_DNA"/>
</dbReference>